<dbReference type="EMBL" id="FMJY01000010">
    <property type="protein sequence ID" value="SCO91230.1"/>
    <property type="molecule type" value="Genomic_DNA"/>
</dbReference>
<feature type="domain" description="CENP-V/GFA" evidence="4">
    <location>
        <begin position="9"/>
        <end position="61"/>
    </location>
</feature>
<evidence type="ECO:0000313" key="6">
    <source>
        <dbReference type="Proteomes" id="UP000219369"/>
    </source>
</evidence>
<dbReference type="InterPro" id="IPR006913">
    <property type="entry name" value="CENP-V/GFA"/>
</dbReference>
<sequence length="67" mass="7280">MTIPHAVFKVAKGKLYHHNFCGNCGTEVFGVPKAASNILSIKAGSLDSEYRNIGPMDAELYIVNRAN</sequence>
<name>A0A2H3U2M7_FUSOX</name>
<organism evidence="5 6">
    <name type="scientific">Fusarium oxysporum</name>
    <name type="common">Fusarium vascular wilt</name>
    <dbReference type="NCBI Taxonomy" id="5507"/>
    <lineage>
        <taxon>Eukaryota</taxon>
        <taxon>Fungi</taxon>
        <taxon>Dikarya</taxon>
        <taxon>Ascomycota</taxon>
        <taxon>Pezizomycotina</taxon>
        <taxon>Sordariomycetes</taxon>
        <taxon>Hypocreomycetidae</taxon>
        <taxon>Hypocreales</taxon>
        <taxon>Nectriaceae</taxon>
        <taxon>Fusarium</taxon>
        <taxon>Fusarium oxysporum species complex</taxon>
    </lineage>
</organism>
<dbReference type="Proteomes" id="UP000219369">
    <property type="component" value="Unassembled WGS sequence"/>
</dbReference>
<dbReference type="Pfam" id="PF04828">
    <property type="entry name" value="GFA"/>
    <property type="match status" value="1"/>
</dbReference>
<dbReference type="SUPFAM" id="SSF51316">
    <property type="entry name" value="Mss4-like"/>
    <property type="match status" value="1"/>
</dbReference>
<evidence type="ECO:0000259" key="4">
    <source>
        <dbReference type="Pfam" id="PF04828"/>
    </source>
</evidence>
<dbReference type="InterPro" id="IPR011057">
    <property type="entry name" value="Mss4-like_sf"/>
</dbReference>
<comment type="similarity">
    <text evidence="1">Belongs to the Gfa family.</text>
</comment>
<dbReference type="GO" id="GO:0046872">
    <property type="term" value="F:metal ion binding"/>
    <property type="evidence" value="ECO:0007669"/>
    <property type="project" value="UniProtKB-KW"/>
</dbReference>
<dbReference type="AlphaFoldDB" id="A0A2H3U2M7"/>
<keyword evidence="3" id="KW-0862">Zinc</keyword>
<reference evidence="6" key="1">
    <citation type="submission" date="2016-09" db="EMBL/GenBank/DDBJ databases">
        <authorList>
            <person name="Guldener U."/>
        </authorList>
    </citation>
    <scope>NUCLEOTIDE SEQUENCE [LARGE SCALE GENOMIC DNA]</scope>
    <source>
        <strain evidence="6">V64-1</strain>
    </source>
</reference>
<proteinExistence type="inferred from homology"/>
<keyword evidence="2" id="KW-0479">Metal-binding</keyword>
<dbReference type="Gene3D" id="2.170.150.70">
    <property type="match status" value="1"/>
</dbReference>
<dbReference type="VEuPathDB" id="FungiDB:HZS61_007460"/>
<evidence type="ECO:0000313" key="5">
    <source>
        <dbReference type="EMBL" id="SCO91230.1"/>
    </source>
</evidence>
<accession>A0A2H3U2M7</accession>
<dbReference type="GO" id="GO:0016846">
    <property type="term" value="F:carbon-sulfur lyase activity"/>
    <property type="evidence" value="ECO:0007669"/>
    <property type="project" value="InterPro"/>
</dbReference>
<evidence type="ECO:0000256" key="3">
    <source>
        <dbReference type="ARBA" id="ARBA00022833"/>
    </source>
</evidence>
<protein>
    <recommendedName>
        <fullName evidence="4">CENP-V/GFA domain-containing protein</fullName>
    </recommendedName>
</protein>
<dbReference type="VEuPathDB" id="FungiDB:FOIG_15480"/>
<dbReference type="OrthoDB" id="428768at2759"/>
<evidence type="ECO:0000256" key="2">
    <source>
        <dbReference type="ARBA" id="ARBA00022723"/>
    </source>
</evidence>
<gene>
    <name evidence="5" type="ORF">FRV6_15358</name>
</gene>
<evidence type="ECO:0000256" key="1">
    <source>
        <dbReference type="ARBA" id="ARBA00005495"/>
    </source>
</evidence>